<keyword evidence="2" id="KW-1133">Transmembrane helix</keyword>
<protein>
    <submittedName>
        <fullName evidence="3">Uncharacterized protein</fullName>
    </submittedName>
</protein>
<feature type="region of interest" description="Disordered" evidence="1">
    <location>
        <begin position="165"/>
        <end position="195"/>
    </location>
</feature>
<evidence type="ECO:0000256" key="1">
    <source>
        <dbReference type="SAM" id="MobiDB-lite"/>
    </source>
</evidence>
<proteinExistence type="predicted"/>
<dbReference type="EMBL" id="CP030862">
    <property type="protein sequence ID" value="AXE26352.1"/>
    <property type="molecule type" value="Genomic_DNA"/>
</dbReference>
<dbReference type="OrthoDB" id="3854688at2"/>
<feature type="compositionally biased region" description="Low complexity" evidence="1">
    <location>
        <begin position="165"/>
        <end position="175"/>
    </location>
</feature>
<dbReference type="KEGG" id="sgz:C0216_25410"/>
<evidence type="ECO:0000313" key="3">
    <source>
        <dbReference type="EMBL" id="AXE26352.1"/>
    </source>
</evidence>
<evidence type="ECO:0000256" key="2">
    <source>
        <dbReference type="SAM" id="Phobius"/>
    </source>
</evidence>
<gene>
    <name evidence="3" type="ORF">C0216_25410</name>
</gene>
<dbReference type="AlphaFoldDB" id="A0A344U631"/>
<accession>A0A344U631</accession>
<keyword evidence="2" id="KW-0812">Transmembrane</keyword>
<reference evidence="3 4" key="1">
    <citation type="submission" date="2018-01" db="EMBL/GenBank/DDBJ databases">
        <title>Draft genome Sequence of streptomyces globosus LZH-48.</title>
        <authorList>
            <person name="Ran K."/>
            <person name="Li Z."/>
            <person name="Wei S."/>
            <person name="Dong R."/>
        </authorList>
    </citation>
    <scope>NUCLEOTIDE SEQUENCE [LARGE SCALE GENOMIC DNA]</scope>
    <source>
        <strain evidence="3 4">LZH-48</strain>
    </source>
</reference>
<keyword evidence="2" id="KW-0472">Membrane</keyword>
<name>A0A344U631_9ACTN</name>
<sequence>MPKAAPQVYAGPVPDDVGGRYPDDGEPDDDRGGVEFDFAAVVLDEDFVRSAELHEPSAAERQRAADRARAEAEAARAVAGGWTSDDDHDGYGYGRPGGYGIDEPGWEHHYAHGYPEGPYGTYGGSLRPYRGRSPWLRPVAWVLAFVMGLGMVALAFSAVYRSASGGSEPAPAPSSTPLREVTGAGAFMEPAGRQP</sequence>
<feature type="transmembrane region" description="Helical" evidence="2">
    <location>
        <begin position="139"/>
        <end position="160"/>
    </location>
</feature>
<dbReference type="Proteomes" id="UP000252004">
    <property type="component" value="Chromosome"/>
</dbReference>
<evidence type="ECO:0000313" key="4">
    <source>
        <dbReference type="Proteomes" id="UP000252004"/>
    </source>
</evidence>
<keyword evidence="4" id="KW-1185">Reference proteome</keyword>
<organism evidence="3 4">
    <name type="scientific">Streptomyces globosus</name>
    <dbReference type="NCBI Taxonomy" id="68209"/>
    <lineage>
        <taxon>Bacteria</taxon>
        <taxon>Bacillati</taxon>
        <taxon>Actinomycetota</taxon>
        <taxon>Actinomycetes</taxon>
        <taxon>Kitasatosporales</taxon>
        <taxon>Streptomycetaceae</taxon>
        <taxon>Streptomyces</taxon>
    </lineage>
</organism>
<feature type="region of interest" description="Disordered" evidence="1">
    <location>
        <begin position="1"/>
        <end position="33"/>
    </location>
</feature>